<feature type="transmembrane region" description="Helical" evidence="2">
    <location>
        <begin position="72"/>
        <end position="92"/>
    </location>
</feature>
<sequence>MASPHQCSPPQIHLSKRDPIRAGNDVPALIVCKSATRVQQTSLTMPVFSLKTSSRNIGECSRVLTLKMTCTIFGNYTRFVILALSTVCLTLVSSNTLTLNFTIICMGSENGSNSTSIYDYSQNQRGWLFSAIAIGTLLGTLPITELFSRFGMRRVMTIYGLLSATATLLSPLAASYGFIWMFVMRVLQGFAFTATFAANGAVTMNWATLAGSGLFVGLLSCHVQLASMFTMPLASAFCISSVGWTGAFYLQGAMTLLISLLLFYFFRDSPKDHRYVTETELKMIDAEKSHTAEKRYRTPYLAILSDLPTIGLCLSWVGESFVFQIFFQYGPVYLNKVYRHS</sequence>
<evidence type="ECO:0000313" key="4">
    <source>
        <dbReference type="EMBL" id="TKR94936.1"/>
    </source>
</evidence>
<dbReference type="AlphaFoldDB" id="A0A4U5PEZ3"/>
<keyword evidence="2" id="KW-0472">Membrane</keyword>
<feature type="domain" description="Major facilitator superfamily (MFS) profile" evidence="3">
    <location>
        <begin position="81"/>
        <end position="341"/>
    </location>
</feature>
<accession>A0A4U5PEZ3</accession>
<dbReference type="STRING" id="34508.A0A4U5PEZ3"/>
<evidence type="ECO:0000313" key="5">
    <source>
        <dbReference type="Proteomes" id="UP000298663"/>
    </source>
</evidence>
<evidence type="ECO:0000256" key="2">
    <source>
        <dbReference type="SAM" id="Phobius"/>
    </source>
</evidence>
<dbReference type="EMBL" id="AZBU02000002">
    <property type="protein sequence ID" value="TKR94936.1"/>
    <property type="molecule type" value="Genomic_DNA"/>
</dbReference>
<dbReference type="InterPro" id="IPR020846">
    <property type="entry name" value="MFS_dom"/>
</dbReference>
<reference evidence="4 5" key="2">
    <citation type="journal article" date="2019" name="G3 (Bethesda)">
        <title>Hybrid Assembly of the Genome of the Entomopathogenic Nematode Steinernema carpocapsae Identifies the X-Chromosome.</title>
        <authorList>
            <person name="Serra L."/>
            <person name="Macchietto M."/>
            <person name="Macias-Munoz A."/>
            <person name="McGill C.J."/>
            <person name="Rodriguez I.M."/>
            <person name="Rodriguez B."/>
            <person name="Murad R."/>
            <person name="Mortazavi A."/>
        </authorList>
    </citation>
    <scope>NUCLEOTIDE SEQUENCE [LARGE SCALE GENOMIC DNA]</scope>
    <source>
        <strain evidence="4 5">ALL</strain>
    </source>
</reference>
<dbReference type="GO" id="GO:0022857">
    <property type="term" value="F:transmembrane transporter activity"/>
    <property type="evidence" value="ECO:0007669"/>
    <property type="project" value="InterPro"/>
</dbReference>
<gene>
    <name evidence="4" type="ORF">L596_009162</name>
</gene>
<evidence type="ECO:0000259" key="3">
    <source>
        <dbReference type="PROSITE" id="PS50850"/>
    </source>
</evidence>
<evidence type="ECO:0000256" key="1">
    <source>
        <dbReference type="ARBA" id="ARBA00004141"/>
    </source>
</evidence>
<feature type="transmembrane region" description="Helical" evidence="2">
    <location>
        <begin position="189"/>
        <end position="207"/>
    </location>
</feature>
<reference evidence="4 5" key="1">
    <citation type="journal article" date="2015" name="Genome Biol.">
        <title>Comparative genomics of Steinernema reveals deeply conserved gene regulatory networks.</title>
        <authorList>
            <person name="Dillman A.R."/>
            <person name="Macchietto M."/>
            <person name="Porter C.F."/>
            <person name="Rogers A."/>
            <person name="Williams B."/>
            <person name="Antoshechkin I."/>
            <person name="Lee M.M."/>
            <person name="Goodwin Z."/>
            <person name="Lu X."/>
            <person name="Lewis E.E."/>
            <person name="Goodrich-Blair H."/>
            <person name="Stock S.P."/>
            <person name="Adams B.J."/>
            <person name="Sternberg P.W."/>
            <person name="Mortazavi A."/>
        </authorList>
    </citation>
    <scope>NUCLEOTIDE SEQUENCE [LARGE SCALE GENOMIC DNA]</scope>
    <source>
        <strain evidence="4 5">ALL</strain>
    </source>
</reference>
<dbReference type="SUPFAM" id="SSF103473">
    <property type="entry name" value="MFS general substrate transporter"/>
    <property type="match status" value="1"/>
</dbReference>
<feature type="transmembrane region" description="Helical" evidence="2">
    <location>
        <begin position="214"/>
        <end position="242"/>
    </location>
</feature>
<feature type="transmembrane region" description="Helical" evidence="2">
    <location>
        <begin position="127"/>
        <end position="147"/>
    </location>
</feature>
<feature type="transmembrane region" description="Helical" evidence="2">
    <location>
        <begin position="248"/>
        <end position="266"/>
    </location>
</feature>
<dbReference type="Proteomes" id="UP000298663">
    <property type="component" value="Unassembled WGS sequence"/>
</dbReference>
<keyword evidence="2" id="KW-1133">Transmembrane helix</keyword>
<keyword evidence="5" id="KW-1185">Reference proteome</keyword>
<dbReference type="Pfam" id="PF07690">
    <property type="entry name" value="MFS_1"/>
    <property type="match status" value="1"/>
</dbReference>
<organism evidence="4 5">
    <name type="scientific">Steinernema carpocapsae</name>
    <name type="common">Entomopathogenic nematode</name>
    <dbReference type="NCBI Taxonomy" id="34508"/>
    <lineage>
        <taxon>Eukaryota</taxon>
        <taxon>Metazoa</taxon>
        <taxon>Ecdysozoa</taxon>
        <taxon>Nematoda</taxon>
        <taxon>Chromadorea</taxon>
        <taxon>Rhabditida</taxon>
        <taxon>Tylenchina</taxon>
        <taxon>Panagrolaimomorpha</taxon>
        <taxon>Strongyloidoidea</taxon>
        <taxon>Steinernematidae</taxon>
        <taxon>Steinernema</taxon>
    </lineage>
</organism>
<dbReference type="PROSITE" id="PS50850">
    <property type="entry name" value="MFS"/>
    <property type="match status" value="1"/>
</dbReference>
<dbReference type="PANTHER" id="PTHR45757">
    <property type="entry name" value="PROTEIN CBG23364-RELATED"/>
    <property type="match status" value="1"/>
</dbReference>
<feature type="transmembrane region" description="Helical" evidence="2">
    <location>
        <begin position="159"/>
        <end position="183"/>
    </location>
</feature>
<comment type="subcellular location">
    <subcellularLocation>
        <location evidence="1">Membrane</location>
        <topology evidence="1">Multi-pass membrane protein</topology>
    </subcellularLocation>
</comment>
<name>A0A4U5PEZ3_STECR</name>
<dbReference type="InterPro" id="IPR036259">
    <property type="entry name" value="MFS_trans_sf"/>
</dbReference>
<proteinExistence type="predicted"/>
<dbReference type="GO" id="GO:0016020">
    <property type="term" value="C:membrane"/>
    <property type="evidence" value="ECO:0007669"/>
    <property type="project" value="UniProtKB-SubCell"/>
</dbReference>
<dbReference type="Gene3D" id="1.20.1250.20">
    <property type="entry name" value="MFS general substrate transporter like domains"/>
    <property type="match status" value="1"/>
</dbReference>
<comment type="caution">
    <text evidence="4">The sequence shown here is derived from an EMBL/GenBank/DDBJ whole genome shotgun (WGS) entry which is preliminary data.</text>
</comment>
<dbReference type="PANTHER" id="PTHR45757:SF11">
    <property type="entry name" value="MAJOR FACILITATOR SUPERFAMILY (MFS) PROFILE DOMAIN-CONTAINING PROTEIN"/>
    <property type="match status" value="1"/>
</dbReference>
<dbReference type="OrthoDB" id="2985014at2759"/>
<dbReference type="InterPro" id="IPR011701">
    <property type="entry name" value="MFS"/>
</dbReference>
<protein>
    <recommendedName>
        <fullName evidence="3">Major facilitator superfamily (MFS) profile domain-containing protein</fullName>
    </recommendedName>
</protein>
<keyword evidence="2" id="KW-0812">Transmembrane</keyword>